<dbReference type="GO" id="GO:0008017">
    <property type="term" value="F:microtubule binding"/>
    <property type="evidence" value="ECO:0007669"/>
    <property type="project" value="TreeGrafter"/>
</dbReference>
<dbReference type="GO" id="GO:0005813">
    <property type="term" value="C:centrosome"/>
    <property type="evidence" value="ECO:0007669"/>
    <property type="project" value="TreeGrafter"/>
</dbReference>
<dbReference type="GO" id="GO:0000922">
    <property type="term" value="C:spindle pole"/>
    <property type="evidence" value="ECO:0007669"/>
    <property type="project" value="TreeGrafter"/>
</dbReference>
<dbReference type="InterPro" id="IPR051841">
    <property type="entry name" value="MT-Golgi_org_protein"/>
</dbReference>
<evidence type="ECO:0000256" key="2">
    <source>
        <dbReference type="ARBA" id="ARBA00022490"/>
    </source>
</evidence>
<dbReference type="EMBL" id="JAUCMX010000011">
    <property type="protein sequence ID" value="KAK3531382.1"/>
    <property type="molecule type" value="Genomic_DNA"/>
</dbReference>
<feature type="compositionally biased region" description="Polar residues" evidence="6">
    <location>
        <begin position="2028"/>
        <end position="2044"/>
    </location>
</feature>
<gene>
    <name evidence="8" type="ORF">QTP70_018179</name>
</gene>
<keyword evidence="2" id="KW-0963">Cytoplasm</keyword>
<feature type="non-terminal residue" evidence="8">
    <location>
        <position position="2413"/>
    </location>
</feature>
<dbReference type="GO" id="GO:0000132">
    <property type="term" value="P:establishment of mitotic spindle orientation"/>
    <property type="evidence" value="ECO:0007669"/>
    <property type="project" value="TreeGrafter"/>
</dbReference>
<evidence type="ECO:0000256" key="1">
    <source>
        <dbReference type="ARBA" id="ARBA00004496"/>
    </source>
</evidence>
<evidence type="ECO:0000256" key="3">
    <source>
        <dbReference type="ARBA" id="ARBA00022553"/>
    </source>
</evidence>
<dbReference type="CDD" id="cd22224">
    <property type="entry name" value="HkD_NuMA"/>
    <property type="match status" value="1"/>
</dbReference>
<evidence type="ECO:0000256" key="5">
    <source>
        <dbReference type="SAM" id="Coils"/>
    </source>
</evidence>
<evidence type="ECO:0000259" key="7">
    <source>
        <dbReference type="Pfam" id="PF21670"/>
    </source>
</evidence>
<keyword evidence="3" id="KW-0597">Phosphoprotein</keyword>
<feature type="compositionally biased region" description="Basic and acidic residues" evidence="6">
    <location>
        <begin position="1998"/>
        <end position="2008"/>
    </location>
</feature>
<dbReference type="Pfam" id="PF21670">
    <property type="entry name" value="HOOK_N_NuMA"/>
    <property type="match status" value="1"/>
</dbReference>
<dbReference type="PANTHER" id="PTHR18902">
    <property type="entry name" value="NUCLEAR MITOTIC APPARATUS PROTEIN 1-RELATED"/>
    <property type="match status" value="1"/>
</dbReference>
<name>A0AAE0QTU4_9TELE</name>
<keyword evidence="4 5" id="KW-0175">Coiled coil</keyword>
<evidence type="ECO:0000256" key="4">
    <source>
        <dbReference type="ARBA" id="ARBA00023054"/>
    </source>
</evidence>
<dbReference type="InterPro" id="IPR048724">
    <property type="entry name" value="NuMA_N_HOOK"/>
</dbReference>
<comment type="subcellular location">
    <subcellularLocation>
        <location evidence="1">Cytoplasm</location>
    </subcellularLocation>
</comment>
<dbReference type="PANTHER" id="PTHR18902:SF24">
    <property type="entry name" value="NUCLEAR MITOTIC APPARATUS PROTEIN 1"/>
    <property type="match status" value="1"/>
</dbReference>
<evidence type="ECO:0000256" key="6">
    <source>
        <dbReference type="SAM" id="MobiDB-lite"/>
    </source>
</evidence>
<reference evidence="8" key="1">
    <citation type="submission" date="2023-06" db="EMBL/GenBank/DDBJ databases">
        <title>Male Hemibagrus guttatus genome.</title>
        <authorList>
            <person name="Bian C."/>
        </authorList>
    </citation>
    <scope>NUCLEOTIDE SEQUENCE</scope>
    <source>
        <strain evidence="8">Male_cb2023</strain>
        <tissue evidence="8">Muscle</tissue>
    </source>
</reference>
<accession>A0AAE0QTU4</accession>
<protein>
    <recommendedName>
        <fullName evidence="7">Nuclear mitotic apparatus protein 1 N-terminal hook domain-containing protein</fullName>
    </recommendedName>
</protein>
<keyword evidence="9" id="KW-1185">Reference proteome</keyword>
<feature type="domain" description="Nuclear mitotic apparatus protein 1 N-terminal hook" evidence="7">
    <location>
        <begin position="1"/>
        <end position="133"/>
    </location>
</feature>
<feature type="region of interest" description="Disordered" evidence="6">
    <location>
        <begin position="2275"/>
        <end position="2354"/>
    </location>
</feature>
<sequence length="2413" mass="275180">INGLQLDEPVQRITHLQDGILLLKLVYKLKGEEPSQTPVHLPQAERLSIISDFLHSVCHVEECVILTLAKGRMLEMELTKVVLLLCYYGLVNNSLVPKVDYEIELQMATMLRFVEQGTSGLSLRAGLDKLLTTSSLIQTSSLSSMSSISEDGSPIFPRVRPLLVNFVELDTVASSSFVGSPLQELMSTPQVQVKQLRKELAREGDVRDELEQELSERIALLSEKEGQISQLQHKLQRLQRDQEEMDKEHKATLIELQQKNEGLLTRVHEVLKQCRDLKTDNSQKERRIDELMEENGSLAAQVRNTFSQLARAEGGSRQSNRSSQVLPDGECLSEQIQILQGKISVLEDELAKLSQQPQEKGEVLGPIVEQEKLKQELLDLTLKLSQLEETISLLEKEKMSVETLLVEERRSFEKETLRLEGLISDLHQSINNIQAEKDAQEQASRTTQEALTSQIAALETDLARLQQLEVQLTEEIATSAELRLQRGMLEAKVTSLEDMVNMLQSKCQNMEAENATQQEVLNAVRADLQNAQISLVEYEKKLADHQKVVEENASLRARISALDDTITNLQTEIDAERKRGDDLFSANEQQKAMMEEQFRKQEQKAHEMFAELETLSQELRKMKHQKLEAESCIERLTQEGVDLKASLVEERDQGQSQLALVNKAKEEREMQLQQIITDNQSKISDLQCKIEGTVESLKHSESELSVLKEKIISKDGELCTQQQELAHLKNKADNLQRQLLEVEGLSQQLSQDVASKDREVQHIKVELEHKEGEIQSLKVSLQSLEEKSSEMHDLHQKEVEKQRLAIAELKLQLAEAEKLISEKVKSLEDLAQHLKDLKKELSIERQRVATLEISFKASKEAHEVQEQTLRLEVTQLQQDIDGHLKKLEESFNEINSLKEEMSRQQDVALQKEREVSVLAEQNKSLEEDFAQLQNKLAEATTLATERQTELLKLQEEVQYQDNIRAKAQELEETRRKALQTEVTELQARVQDLTSLASEREIQLGSLCEKMKEQEDYNQKLLQKSEEALQKELENIVDLKGQLESARNQTAAKRELLESTEEKLKQMELMYQQKETLASEACQAKEALERTVNELCSKQKQDVDRYQQDLETLKKEKEHLFLMNESLQGECQALQAESKEQQETLNAFKADLQSTQDGFERSLEALKKEREHLQDKCQSLQTENKGQQEALNTLKADLQKTQDEYQKDLEVMKKENEYLSSVKQSLQIDCQNLQAENKNQHKAMDTLKADLQNTQNGFQREVETLKKEQEHLSTVNQSLQTECQTLQAENQKQQEILNALKVDLQNAQEGYQQELGTLKKEKDHLTSVNQSLEVECQNLQTENKMKLEELNVLKADLQKTQNEYRQEIESVKNEKEHLSSVTQSLQSECQTLQAEKTRQQEELNALKVDLQENKDKYEKDLEILKNEGKHLSSVNQSLQTECQTLKLENKEQQETLNALKVDLQNVQDGYRQEIETLKNEQENLCSVNQTLQSECERLQVEKTGQQQELNTLKADLQESKDKYEKDLETLRYEKEHLALVNQNLQSECQNLQAVKTGKEQELNALKADLQESKDKYEIDLETLRNEKEQLAHVNQNLHDEKIGQQEELNILKTELQENQNKFQKDLETLKNEKNHLASVNQSLLEDLEAAQKVGAELVSVKEVAQQREIELENQVKELQVKMKEFSSLADEKETEIQNLHLEVKQQEASRLCTQESEKALRAELEAKVAHLQVQVEEACKLASERKSEMSLLQDQYQESEKQKHDVCRANKVLEDTVSELRLKQRQEIEEYLQQLEALAKEKDGLTMTLQAERKAQQEALDDLQSGLQQEVKTLKKEKEHLSSVCQSLQRECDASQRLGAELEAKLKGQTESFRALKESLQKEEKQNQELQEQLKVKIETVEHYKIQVEKAKTHYNGKKQQLLEEQEARQTLQAALETRESEAKALKAELKLVSIELEKIKASEKSLMVQIKSLETQLDYADRQLREQRKQGGQSVQVKHREIPSENHRNSQNGSSDSLDLDLDDSLNAVCNKQSVPGESSTPLVRSSERLAAKRRAQGEGSLETLYFTPMMPRVKKREGASQDHKLESSITSLGELTLDSARKLSSSARRRRTTQVINITMTKKTPLSGGAADESFFSLHSAQSQPNLASHKSRPVSAEIFEDSSKLLSLPGYRRSNAHVSVPPRATSAFCIGSEYEPDHLTDDWMRIAELQSRNKSCLPHLKSSYPLEARASLGFSHLPVTDEDVRTGDPKETIRRASMIPSQLKDAVGTHRLSLAPPAAPTQGHAPSQHAPQVSKAREVRSTRSPLAAKRPAGQVQDLDTPEAKKLASCFPRTPKGRNLRSANSQNIAPSLADRRQSTAFVIDNTPKKAGRGDSRLHRSINKLRKSPRMTSTKSPKIPSSAKKLMKFRMKM</sequence>
<dbReference type="GO" id="GO:0005737">
    <property type="term" value="C:cytoplasm"/>
    <property type="evidence" value="ECO:0007669"/>
    <property type="project" value="UniProtKB-SubCell"/>
</dbReference>
<proteinExistence type="predicted"/>
<organism evidence="8 9">
    <name type="scientific">Hemibagrus guttatus</name>
    <dbReference type="NCBI Taxonomy" id="175788"/>
    <lineage>
        <taxon>Eukaryota</taxon>
        <taxon>Metazoa</taxon>
        <taxon>Chordata</taxon>
        <taxon>Craniata</taxon>
        <taxon>Vertebrata</taxon>
        <taxon>Euteleostomi</taxon>
        <taxon>Actinopterygii</taxon>
        <taxon>Neopterygii</taxon>
        <taxon>Teleostei</taxon>
        <taxon>Ostariophysi</taxon>
        <taxon>Siluriformes</taxon>
        <taxon>Bagridae</taxon>
        <taxon>Hemibagrus</taxon>
    </lineage>
</organism>
<dbReference type="Proteomes" id="UP001274896">
    <property type="component" value="Unassembled WGS sequence"/>
</dbReference>
<dbReference type="Gene3D" id="1.10.287.1490">
    <property type="match status" value="1"/>
</dbReference>
<feature type="region of interest" description="Disordered" evidence="6">
    <location>
        <begin position="1985"/>
        <end position="2058"/>
    </location>
</feature>
<feature type="coiled-coil region" evidence="5">
    <location>
        <begin position="336"/>
        <end position="653"/>
    </location>
</feature>
<evidence type="ECO:0000313" key="8">
    <source>
        <dbReference type="EMBL" id="KAK3531382.1"/>
    </source>
</evidence>
<dbReference type="GO" id="GO:0005876">
    <property type="term" value="C:spindle microtubule"/>
    <property type="evidence" value="ECO:0007669"/>
    <property type="project" value="TreeGrafter"/>
</dbReference>
<comment type="caution">
    <text evidence="8">The sequence shown here is derived from an EMBL/GenBank/DDBJ whole genome shotgun (WGS) entry which is preliminary data.</text>
</comment>
<feature type="coiled-coil region" evidence="5">
    <location>
        <begin position="193"/>
        <end position="301"/>
    </location>
</feature>
<evidence type="ECO:0000313" key="9">
    <source>
        <dbReference type="Proteomes" id="UP001274896"/>
    </source>
</evidence>